<keyword evidence="6" id="KW-1185">Reference proteome</keyword>
<dbReference type="PIRSF" id="PIRSF000443">
    <property type="entry name" value="Homoser_Ac_trans"/>
    <property type="match status" value="1"/>
</dbReference>
<comment type="subcellular location">
    <subcellularLocation>
        <location evidence="2">Cytoplasm</location>
    </subcellularLocation>
</comment>
<evidence type="ECO:0000256" key="1">
    <source>
        <dbReference type="ARBA" id="ARBA00022679"/>
    </source>
</evidence>
<keyword evidence="2 5" id="KW-0012">Acyltransferase</keyword>
<comment type="caution">
    <text evidence="2">Lacks conserved residue(s) required for the propagation of feature annotation.</text>
</comment>
<feature type="chain" id="PRO_5046911445" description="Probable acyltransferase" evidence="3">
    <location>
        <begin position="20"/>
        <end position="391"/>
    </location>
</feature>
<dbReference type="InterPro" id="IPR008220">
    <property type="entry name" value="HAT_MetX-like"/>
</dbReference>
<keyword evidence="1 2" id="KW-0808">Transferase</keyword>
<evidence type="ECO:0000313" key="5">
    <source>
        <dbReference type="EMBL" id="MFC6441588.1"/>
    </source>
</evidence>
<keyword evidence="2" id="KW-0963">Cytoplasm</keyword>
<name>A0ABW1XQC4_9ALTE</name>
<evidence type="ECO:0000259" key="4">
    <source>
        <dbReference type="Pfam" id="PF00561"/>
    </source>
</evidence>
<dbReference type="RefSeq" id="WP_131257658.1">
    <property type="nucleotide sequence ID" value="NZ_JBHSUS010000001.1"/>
</dbReference>
<protein>
    <recommendedName>
        <fullName evidence="2">Probable acyltransferase</fullName>
        <ecNumber evidence="2">2.3.1.-</ecNumber>
    </recommendedName>
</protein>
<dbReference type="Pfam" id="PF00561">
    <property type="entry name" value="Abhydrolase_1"/>
    <property type="match status" value="1"/>
</dbReference>
<dbReference type="PANTHER" id="PTHR32268">
    <property type="entry name" value="HOMOSERINE O-ACETYLTRANSFERASE"/>
    <property type="match status" value="1"/>
</dbReference>
<dbReference type="Proteomes" id="UP001596364">
    <property type="component" value="Unassembled WGS sequence"/>
</dbReference>
<dbReference type="Gene3D" id="1.10.1740.110">
    <property type="match status" value="1"/>
</dbReference>
<dbReference type="InterPro" id="IPR000073">
    <property type="entry name" value="AB_hydrolase_1"/>
</dbReference>
<feature type="active site" evidence="2">
    <location>
        <position position="337"/>
    </location>
</feature>
<comment type="caution">
    <text evidence="5">The sequence shown here is derived from an EMBL/GenBank/DDBJ whole genome shotgun (WGS) entry which is preliminary data.</text>
</comment>
<comment type="subunit">
    <text evidence="2">Homodimer.</text>
</comment>
<dbReference type="SUPFAM" id="SSF53474">
    <property type="entry name" value="alpha/beta-Hydrolases"/>
    <property type="match status" value="1"/>
</dbReference>
<dbReference type="GO" id="GO:0004414">
    <property type="term" value="F:homoserine O-acetyltransferase activity"/>
    <property type="evidence" value="ECO:0007669"/>
    <property type="project" value="UniProtKB-EC"/>
</dbReference>
<evidence type="ECO:0000256" key="3">
    <source>
        <dbReference type="SAM" id="SignalP"/>
    </source>
</evidence>
<evidence type="ECO:0000313" key="6">
    <source>
        <dbReference type="Proteomes" id="UP001596364"/>
    </source>
</evidence>
<keyword evidence="2" id="KW-0028">Amino-acid biosynthesis</keyword>
<evidence type="ECO:0000256" key="2">
    <source>
        <dbReference type="HAMAP-Rule" id="MF_00296"/>
    </source>
</evidence>
<comment type="similarity">
    <text evidence="2">Belongs to the AB hydrolase superfamily. MetX family.</text>
</comment>
<reference evidence="6" key="1">
    <citation type="journal article" date="2019" name="Int. J. Syst. Evol. Microbiol.">
        <title>The Global Catalogue of Microorganisms (GCM) 10K type strain sequencing project: providing services to taxonomists for standard genome sequencing and annotation.</title>
        <authorList>
            <consortium name="The Broad Institute Genomics Platform"/>
            <consortium name="The Broad Institute Genome Sequencing Center for Infectious Disease"/>
            <person name="Wu L."/>
            <person name="Ma J."/>
        </authorList>
    </citation>
    <scope>NUCLEOTIDE SEQUENCE [LARGE SCALE GENOMIC DNA]</scope>
    <source>
        <strain evidence="6">CGMCC 1.16031</strain>
    </source>
</reference>
<accession>A0ABW1XQC4</accession>
<dbReference type="InterPro" id="IPR029058">
    <property type="entry name" value="AB_hydrolase_fold"/>
</dbReference>
<sequence length="391" mass="42724">MKRHIALLLLCLTASAAWAQDTLLVDKRVFELEQFTTYTGKTIKQVKVGWEAYGQLNADKSNAILITHYFTGSSHAAGKYRASDAAPGYWDALIGPGKAIDTNKYYVISSDTLANVSAYNPDVITTGPASINPDTGKPYGLSFPVVTIRDFVNVQKALLDSLGIQKLHAVVGPSMGSFQAIDWASAYPDKVERMISVIGSAGTDAWTSISLHHWAMPIMLDANWQQGNYYGKESPNAGLVASLMMITQQALEPDFINRTIADHSPLENAPLHDAMAEFKAVRWLRERAQSRAAQMDANHVIYLARASQAFVAGFSASMDEGLARIQAKTLFIPSAHDMLLLPENIRLAHEKLLALGKRSQIALLNGGMGHLDGVARITQQADLIRDFLNTP</sequence>
<feature type="domain" description="AB hydrolase-1" evidence="4">
    <location>
        <begin position="143"/>
        <end position="349"/>
    </location>
</feature>
<dbReference type="EMBL" id="JBHSUS010000001">
    <property type="protein sequence ID" value="MFC6441588.1"/>
    <property type="molecule type" value="Genomic_DNA"/>
</dbReference>
<dbReference type="Gene3D" id="3.40.50.1820">
    <property type="entry name" value="alpha/beta hydrolase"/>
    <property type="match status" value="1"/>
</dbReference>
<organism evidence="5 6">
    <name type="scientific">Pseudobowmanella zhangzhouensis</name>
    <dbReference type="NCBI Taxonomy" id="1537679"/>
    <lineage>
        <taxon>Bacteria</taxon>
        <taxon>Pseudomonadati</taxon>
        <taxon>Pseudomonadota</taxon>
        <taxon>Gammaproteobacteria</taxon>
        <taxon>Alteromonadales</taxon>
        <taxon>Alteromonadaceae</taxon>
    </lineage>
</organism>
<feature type="signal peptide" evidence="3">
    <location>
        <begin position="1"/>
        <end position="19"/>
    </location>
</feature>
<dbReference type="PANTHER" id="PTHR32268:SF11">
    <property type="entry name" value="HOMOSERINE O-ACETYLTRANSFERASE"/>
    <property type="match status" value="1"/>
</dbReference>
<gene>
    <name evidence="5" type="ORF">ACFP85_15650</name>
</gene>
<dbReference type="NCBIfam" id="NF005262">
    <property type="entry name" value="PRK06765.1"/>
    <property type="match status" value="1"/>
</dbReference>
<dbReference type="EC" id="2.3.1.-" evidence="2"/>
<keyword evidence="3" id="KW-0732">Signal</keyword>
<dbReference type="HAMAP" id="MF_00296">
    <property type="entry name" value="MetX_acyltransf"/>
    <property type="match status" value="1"/>
</dbReference>
<proteinExistence type="inferred from homology"/>